<accession>A0A9W9IW68</accession>
<reference evidence="1" key="2">
    <citation type="journal article" date="2023" name="IMA Fungus">
        <title>Comparative genomic study of the Penicillium genus elucidates a diverse pangenome and 15 lateral gene transfer events.</title>
        <authorList>
            <person name="Petersen C."/>
            <person name="Sorensen T."/>
            <person name="Nielsen M.R."/>
            <person name="Sondergaard T.E."/>
            <person name="Sorensen J.L."/>
            <person name="Fitzpatrick D.A."/>
            <person name="Frisvad J.C."/>
            <person name="Nielsen K.L."/>
        </authorList>
    </citation>
    <scope>NUCLEOTIDE SEQUENCE</scope>
    <source>
        <strain evidence="1">IBT 16849</strain>
    </source>
</reference>
<comment type="caution">
    <text evidence="1">The sequence shown here is derived from an EMBL/GenBank/DDBJ whole genome shotgun (WGS) entry which is preliminary data.</text>
</comment>
<reference evidence="1" key="1">
    <citation type="submission" date="2022-11" db="EMBL/GenBank/DDBJ databases">
        <authorList>
            <person name="Petersen C."/>
        </authorList>
    </citation>
    <scope>NUCLEOTIDE SEQUENCE</scope>
    <source>
        <strain evidence="1">IBT 16849</strain>
    </source>
</reference>
<proteinExistence type="predicted"/>
<dbReference type="Proteomes" id="UP001150879">
    <property type="component" value="Unassembled WGS sequence"/>
</dbReference>
<evidence type="ECO:0000313" key="2">
    <source>
        <dbReference type="Proteomes" id="UP001150879"/>
    </source>
</evidence>
<name>A0A9W9IW68_9EURO</name>
<sequence length="366" mass="39635">MYTLFLGYCPTDNDDESANDRTKRDMVDVTPTQWPATLAIEKRGAAARYVAIAGKVTVEILAAAYPSIGDLFGVKNFNQILRVGFTLAERYCTVPGLSKFTIPSGKTPSGLSGMHSEHVIDRQVIVSFIKAAVSDVLASGKLSKLTPIPISFWQAVWLAGNAALGARPAVGSSNGISPNTPNARVMEAFGSRYYPSPILATDTNINGPKGRLMGLKAAASINRIRTLAEMAVKNDDTKSAANLLTAIRDGFSVFEYLNDPHVTRKWNTVLQQVALQWSYAEKDAGQAGLQEWWWEWAQDYLQLVEDNGQGWAAEAIQAAAGIYTNARVVGKTLATHEEVISALSSFQSKISNLHMPAIPVTKTPSS</sequence>
<protein>
    <submittedName>
        <fullName evidence="1">Uncharacterized protein</fullName>
    </submittedName>
</protein>
<keyword evidence="2" id="KW-1185">Reference proteome</keyword>
<dbReference type="AlphaFoldDB" id="A0A9W9IW68"/>
<organism evidence="1 2">
    <name type="scientific">Penicillium cf. griseofulvum</name>
    <dbReference type="NCBI Taxonomy" id="2972120"/>
    <lineage>
        <taxon>Eukaryota</taxon>
        <taxon>Fungi</taxon>
        <taxon>Dikarya</taxon>
        <taxon>Ascomycota</taxon>
        <taxon>Pezizomycotina</taxon>
        <taxon>Eurotiomycetes</taxon>
        <taxon>Eurotiomycetidae</taxon>
        <taxon>Eurotiales</taxon>
        <taxon>Aspergillaceae</taxon>
        <taxon>Penicillium</taxon>
    </lineage>
</organism>
<dbReference type="EMBL" id="JAPQKP010000006">
    <property type="protein sequence ID" value="KAJ5185855.1"/>
    <property type="molecule type" value="Genomic_DNA"/>
</dbReference>
<evidence type="ECO:0000313" key="1">
    <source>
        <dbReference type="EMBL" id="KAJ5185855.1"/>
    </source>
</evidence>
<gene>
    <name evidence="1" type="ORF">N7472_010695</name>
</gene>